<dbReference type="PANTHER" id="PTHR38100">
    <property type="entry name" value="HIGH FREQUENCY LYSOGENIZATION PROTEIN HFLD"/>
    <property type="match status" value="1"/>
</dbReference>
<dbReference type="EMBL" id="ANIE01000003">
    <property type="protein sequence ID" value="KEF32136.1"/>
    <property type="molecule type" value="Genomic_DNA"/>
</dbReference>
<dbReference type="Pfam" id="PF04356">
    <property type="entry name" value="DUF489"/>
    <property type="match status" value="1"/>
</dbReference>
<dbReference type="NCBIfam" id="NF001246">
    <property type="entry name" value="PRK00218.1-2"/>
    <property type="match status" value="1"/>
</dbReference>
<dbReference type="RefSeq" id="WP_036128587.1">
    <property type="nucleotide sequence ID" value="NZ_ANIE01000003.1"/>
</dbReference>
<dbReference type="GO" id="GO:0005886">
    <property type="term" value="C:plasma membrane"/>
    <property type="evidence" value="ECO:0007669"/>
    <property type="project" value="UniProtKB-SubCell"/>
</dbReference>
<proteinExistence type="inferred from homology"/>
<dbReference type="PANTHER" id="PTHR38100:SF1">
    <property type="entry name" value="HIGH FREQUENCY LYSOGENIZATION PROTEIN HFLD"/>
    <property type="match status" value="1"/>
</dbReference>
<name>A0A072N3Q2_9GAMM</name>
<dbReference type="SUPFAM" id="SSF101322">
    <property type="entry name" value="YcfC-like"/>
    <property type="match status" value="1"/>
</dbReference>
<protein>
    <recommendedName>
        <fullName evidence="4">High frequency lysogenization protein HflD homolog</fullName>
    </recommendedName>
</protein>
<keyword evidence="3 4" id="KW-0472">Membrane</keyword>
<evidence type="ECO:0000313" key="6">
    <source>
        <dbReference type="Proteomes" id="UP000035057"/>
    </source>
</evidence>
<organism evidence="5 6">
    <name type="scientific">Marinobacter nitratireducens</name>
    <dbReference type="NCBI Taxonomy" id="1137280"/>
    <lineage>
        <taxon>Bacteria</taxon>
        <taxon>Pseudomonadati</taxon>
        <taxon>Pseudomonadota</taxon>
        <taxon>Gammaproteobacteria</taxon>
        <taxon>Pseudomonadales</taxon>
        <taxon>Marinobacteraceae</taxon>
        <taxon>Marinobacter</taxon>
    </lineage>
</organism>
<dbReference type="HAMAP" id="MF_00695">
    <property type="entry name" value="HflD_protein"/>
    <property type="match status" value="1"/>
</dbReference>
<sequence>MSRSIHDQTLALAGLFQATNLVQQIAHNGQCSDASLETCIRSLFATNPDTTLDVFGGELSDIREGLVTLSSVLSQQSKQQDVEVLRYALNLIHLESKLNRQTDMLDVIASRIDQARHTASHFGYTHTNLISNLASIYADTISTFRLRIQVTGNPSILQRDENAAKIRALLLAGIRSAVLWRQCGGRRWQLIFARKKVIRHARELAEQANRSLYH</sequence>
<comment type="similarity">
    <text evidence="4">Belongs to the HflD family.</text>
</comment>
<comment type="caution">
    <text evidence="5">The sequence shown here is derived from an EMBL/GenBank/DDBJ whole genome shotgun (WGS) entry which is preliminary data.</text>
</comment>
<evidence type="ECO:0000256" key="3">
    <source>
        <dbReference type="ARBA" id="ARBA00023136"/>
    </source>
</evidence>
<keyword evidence="1 4" id="KW-1003">Cell membrane</keyword>
<evidence type="ECO:0000256" key="2">
    <source>
        <dbReference type="ARBA" id="ARBA00022490"/>
    </source>
</evidence>
<keyword evidence="6" id="KW-1185">Reference proteome</keyword>
<comment type="subcellular location">
    <subcellularLocation>
        <location evidence="4">Cytoplasm</location>
    </subcellularLocation>
    <subcellularLocation>
        <location evidence="4">Cell membrane</location>
        <topology evidence="4">Peripheral membrane protein</topology>
        <orientation evidence="4">Cytoplasmic side</orientation>
    </subcellularLocation>
</comment>
<dbReference type="InterPro" id="IPR035932">
    <property type="entry name" value="HflD-like_sf"/>
</dbReference>
<dbReference type="STRING" id="1137280.D777_00770"/>
<dbReference type="AlphaFoldDB" id="A0A072N3Q2"/>
<evidence type="ECO:0000256" key="1">
    <source>
        <dbReference type="ARBA" id="ARBA00022475"/>
    </source>
</evidence>
<dbReference type="OrthoDB" id="9788031at2"/>
<dbReference type="GO" id="GO:0005737">
    <property type="term" value="C:cytoplasm"/>
    <property type="evidence" value="ECO:0007669"/>
    <property type="project" value="UniProtKB-SubCell"/>
</dbReference>
<evidence type="ECO:0000256" key="4">
    <source>
        <dbReference type="HAMAP-Rule" id="MF_00695"/>
    </source>
</evidence>
<gene>
    <name evidence="4" type="primary">hflD</name>
    <name evidence="5" type="ORF">D777_00770</name>
</gene>
<dbReference type="Gene3D" id="1.10.3890.10">
    <property type="entry name" value="HflD-like"/>
    <property type="match status" value="1"/>
</dbReference>
<dbReference type="PATRIC" id="fig|1137280.3.peg.586"/>
<reference evidence="5 6" key="1">
    <citation type="submission" date="2012-12" db="EMBL/GenBank/DDBJ databases">
        <title>Genome assembly of Marinobacter sp. AK21.</title>
        <authorList>
            <person name="Khatri I."/>
            <person name="Kumar R."/>
            <person name="Vaidya B."/>
            <person name="Subramanian S."/>
            <person name="Pinnaka A."/>
        </authorList>
    </citation>
    <scope>NUCLEOTIDE SEQUENCE [LARGE SCALE GENOMIC DNA]</scope>
    <source>
        <strain evidence="5 6">AK21</strain>
    </source>
</reference>
<keyword evidence="2 4" id="KW-0963">Cytoplasm</keyword>
<evidence type="ECO:0000313" key="5">
    <source>
        <dbReference type="EMBL" id="KEF32136.1"/>
    </source>
</evidence>
<accession>A0A072N3Q2</accession>
<dbReference type="InterPro" id="IPR007451">
    <property type="entry name" value="HflD"/>
</dbReference>
<dbReference type="NCBIfam" id="NF001248">
    <property type="entry name" value="PRK00218.1-4"/>
    <property type="match status" value="1"/>
</dbReference>
<dbReference type="Proteomes" id="UP000035057">
    <property type="component" value="Unassembled WGS sequence"/>
</dbReference>